<comment type="caution">
    <text evidence="2">The sequence shown here is derived from an EMBL/GenBank/DDBJ whole genome shotgun (WGS) entry which is preliminary data.</text>
</comment>
<keyword evidence="3" id="KW-1185">Reference proteome</keyword>
<feature type="chain" id="PRO_5035240343" evidence="1">
    <location>
        <begin position="22"/>
        <end position="380"/>
    </location>
</feature>
<dbReference type="EMBL" id="CAJVCH010454481">
    <property type="protein sequence ID" value="CAG7819610.1"/>
    <property type="molecule type" value="Genomic_DNA"/>
</dbReference>
<gene>
    <name evidence="2" type="ORF">AFUS01_LOCUS30045</name>
</gene>
<proteinExistence type="predicted"/>
<keyword evidence="1" id="KW-0732">Signal</keyword>
<evidence type="ECO:0000313" key="2">
    <source>
        <dbReference type="EMBL" id="CAG7819610.1"/>
    </source>
</evidence>
<protein>
    <submittedName>
        <fullName evidence="2">Uncharacterized protein</fullName>
    </submittedName>
</protein>
<evidence type="ECO:0000256" key="1">
    <source>
        <dbReference type="SAM" id="SignalP"/>
    </source>
</evidence>
<name>A0A8J2PLX3_9HEXA</name>
<dbReference type="OrthoDB" id="10662658at2759"/>
<organism evidence="2 3">
    <name type="scientific">Allacma fusca</name>
    <dbReference type="NCBI Taxonomy" id="39272"/>
    <lineage>
        <taxon>Eukaryota</taxon>
        <taxon>Metazoa</taxon>
        <taxon>Ecdysozoa</taxon>
        <taxon>Arthropoda</taxon>
        <taxon>Hexapoda</taxon>
        <taxon>Collembola</taxon>
        <taxon>Symphypleona</taxon>
        <taxon>Sminthuridae</taxon>
        <taxon>Allacma</taxon>
    </lineage>
</organism>
<feature type="signal peptide" evidence="1">
    <location>
        <begin position="1"/>
        <end position="21"/>
    </location>
</feature>
<accession>A0A8J2PLX3</accession>
<reference evidence="2" key="1">
    <citation type="submission" date="2021-06" db="EMBL/GenBank/DDBJ databases">
        <authorList>
            <person name="Hodson N. C."/>
            <person name="Mongue J. A."/>
            <person name="Jaron S. K."/>
        </authorList>
    </citation>
    <scope>NUCLEOTIDE SEQUENCE</scope>
</reference>
<dbReference type="AlphaFoldDB" id="A0A8J2PLX3"/>
<evidence type="ECO:0000313" key="3">
    <source>
        <dbReference type="Proteomes" id="UP000708208"/>
    </source>
</evidence>
<dbReference type="Proteomes" id="UP000708208">
    <property type="component" value="Unassembled WGS sequence"/>
</dbReference>
<sequence>MKLLVTFVSLFLIQTGLFVNGYPCPLEWEKSILGSFSTSQAIESSPGEYIARVLTISDDWVIAPWNPTLGSHNHQVLESEGRDYEILTNPNNCIVKWVSSARVQPGTPPEGAVTVAPGQSKYIGRGKINTKEILGTSSLHNLTIILNGHETHLRSYQYLSSNYPLLHGRVIAFSFNEEDILNVYTNASVLEVIESSTVQAMLTGTVMDSESISHARTITESFVLEDEYEWEGFSSLDISLPLWFGPSDLKKSVQLDGTRLIKLERSRDLTFSKTVQVLTARNMQICSTFLKPRSTAFVGFTATVEIAEEEMSFEQINTILRLSGRTILDDYTGAAARPIEIKGKMTGRYAMELCSFEFPIDAGVNKPGKCLRDLHGKPRP</sequence>